<keyword evidence="4" id="KW-1185">Reference proteome</keyword>
<dbReference type="EMBL" id="QCYY01000901">
    <property type="protein sequence ID" value="ROT81971.1"/>
    <property type="molecule type" value="Genomic_DNA"/>
</dbReference>
<feature type="transmembrane region" description="Helical" evidence="2">
    <location>
        <begin position="216"/>
        <end position="235"/>
    </location>
</feature>
<keyword evidence="2" id="KW-0812">Transmembrane</keyword>
<evidence type="ECO:0000313" key="3">
    <source>
        <dbReference type="EMBL" id="ROT81971.1"/>
    </source>
</evidence>
<evidence type="ECO:0000256" key="2">
    <source>
        <dbReference type="SAM" id="Phobius"/>
    </source>
</evidence>
<accession>A0A423TZU4</accession>
<proteinExistence type="predicted"/>
<gene>
    <name evidence="3" type="ORF">C7M84_024881</name>
</gene>
<protein>
    <submittedName>
        <fullName evidence="3">Uncharacterized protein</fullName>
    </submittedName>
</protein>
<evidence type="ECO:0000313" key="4">
    <source>
        <dbReference type="Proteomes" id="UP000283509"/>
    </source>
</evidence>
<reference evidence="3 4" key="2">
    <citation type="submission" date="2019-01" db="EMBL/GenBank/DDBJ databases">
        <title>The decoding of complex shrimp genome reveals the adaptation for benthos swimmer, frequently molting mechanism and breeding impact on genome.</title>
        <authorList>
            <person name="Sun Y."/>
            <person name="Gao Y."/>
            <person name="Yu Y."/>
        </authorList>
    </citation>
    <scope>NUCLEOTIDE SEQUENCE [LARGE SCALE GENOMIC DNA]</scope>
    <source>
        <tissue evidence="3">Muscle</tissue>
    </source>
</reference>
<reference evidence="3 4" key="1">
    <citation type="submission" date="2018-04" db="EMBL/GenBank/DDBJ databases">
        <authorList>
            <person name="Zhang X."/>
            <person name="Yuan J."/>
            <person name="Li F."/>
            <person name="Xiang J."/>
        </authorList>
    </citation>
    <scope>NUCLEOTIDE SEQUENCE [LARGE SCALE GENOMIC DNA]</scope>
    <source>
        <tissue evidence="3">Muscle</tissue>
    </source>
</reference>
<feature type="transmembrane region" description="Helical" evidence="2">
    <location>
        <begin position="179"/>
        <end position="204"/>
    </location>
</feature>
<evidence type="ECO:0000256" key="1">
    <source>
        <dbReference type="SAM" id="MobiDB-lite"/>
    </source>
</evidence>
<feature type="region of interest" description="Disordered" evidence="1">
    <location>
        <begin position="1"/>
        <end position="25"/>
    </location>
</feature>
<dbReference type="AlphaFoldDB" id="A0A423TZU4"/>
<keyword evidence="2" id="KW-1133">Transmembrane helix</keyword>
<name>A0A423TZU4_PENVA</name>
<sequence>MKRTYHVTRDDTRAKGQGLTPPTKHASFFPRPRAVLYRNSPLVPACVTPPVTQHERLPMRWAGRGEAADYGLQANDHKSYRHFPLLFLSLPLHEPLPRRDLPAPPRVSAPASNFLANLKAFSFFLGDMCDATPRGWILLLCRSFRACETFYLPLSDSVYPSIFPLSPRCVILTVQFFQYLHLCLCLFLFVCLFLSVFLSFCLSVTKFPSLSYLYPCLYHSLSPIFLTLFSLSFFLSPLPLSPCAPFFCPIPVPLSFSLSLFSSPFLSSPFLSSFPPPPPFLSPPFFLFSSPFIPPFPPPFPSPSPSLSFPPPPLPFLPPLIPLSPGHSPRRLHFSLPIKRASAVRSRSCRQATKAVSHDPRKPWNSCVALTRQLGSGRVTWNAALRSLRLGHGVRVHARAHGVYTKRGYTYT</sequence>
<organism evidence="3 4">
    <name type="scientific">Penaeus vannamei</name>
    <name type="common">Whiteleg shrimp</name>
    <name type="synonym">Litopenaeus vannamei</name>
    <dbReference type="NCBI Taxonomy" id="6689"/>
    <lineage>
        <taxon>Eukaryota</taxon>
        <taxon>Metazoa</taxon>
        <taxon>Ecdysozoa</taxon>
        <taxon>Arthropoda</taxon>
        <taxon>Crustacea</taxon>
        <taxon>Multicrustacea</taxon>
        <taxon>Malacostraca</taxon>
        <taxon>Eumalacostraca</taxon>
        <taxon>Eucarida</taxon>
        <taxon>Decapoda</taxon>
        <taxon>Dendrobranchiata</taxon>
        <taxon>Penaeoidea</taxon>
        <taxon>Penaeidae</taxon>
        <taxon>Penaeus</taxon>
    </lineage>
</organism>
<dbReference type="Proteomes" id="UP000283509">
    <property type="component" value="Unassembled WGS sequence"/>
</dbReference>
<comment type="caution">
    <text evidence="3">The sequence shown here is derived from an EMBL/GenBank/DDBJ whole genome shotgun (WGS) entry which is preliminary data.</text>
</comment>
<keyword evidence="2" id="KW-0472">Membrane</keyword>